<name>A0A6N4QAP5_9LEPT</name>
<gene>
    <name evidence="5" type="ORF">EHQ18_14370</name>
</gene>
<dbReference type="SUPFAM" id="SSF46785">
    <property type="entry name" value="Winged helix' DNA-binding domain"/>
    <property type="match status" value="1"/>
</dbReference>
<protein>
    <submittedName>
        <fullName evidence="5">MarR family transcriptional regulator</fullName>
    </submittedName>
</protein>
<keyword evidence="6" id="KW-1185">Reference proteome</keyword>
<dbReference type="EMBL" id="RQFF01000032">
    <property type="protein sequence ID" value="TGK67711.1"/>
    <property type="molecule type" value="Genomic_DNA"/>
</dbReference>
<keyword evidence="2" id="KW-0238">DNA-binding</keyword>
<dbReference type="Proteomes" id="UP000297239">
    <property type="component" value="Unassembled WGS sequence"/>
</dbReference>
<dbReference type="Pfam" id="PF01047">
    <property type="entry name" value="MarR"/>
    <property type="match status" value="1"/>
</dbReference>
<feature type="domain" description="HTH marR-type" evidence="4">
    <location>
        <begin position="5"/>
        <end position="137"/>
    </location>
</feature>
<evidence type="ECO:0000256" key="3">
    <source>
        <dbReference type="ARBA" id="ARBA00023163"/>
    </source>
</evidence>
<organism evidence="5 6">
    <name type="scientific">Leptospira kanakyensis</name>
    <dbReference type="NCBI Taxonomy" id="2484968"/>
    <lineage>
        <taxon>Bacteria</taxon>
        <taxon>Pseudomonadati</taxon>
        <taxon>Spirochaetota</taxon>
        <taxon>Spirochaetia</taxon>
        <taxon>Leptospirales</taxon>
        <taxon>Leptospiraceae</taxon>
        <taxon>Leptospira</taxon>
    </lineage>
</organism>
<comment type="caution">
    <text evidence="5">The sequence shown here is derived from an EMBL/GenBank/DDBJ whole genome shotgun (WGS) entry which is preliminary data.</text>
</comment>
<evidence type="ECO:0000313" key="5">
    <source>
        <dbReference type="EMBL" id="TGK67711.1"/>
    </source>
</evidence>
<accession>A0A6N4QAP5</accession>
<evidence type="ECO:0000259" key="4">
    <source>
        <dbReference type="PROSITE" id="PS50995"/>
    </source>
</evidence>
<dbReference type="PANTHER" id="PTHR42756:SF1">
    <property type="entry name" value="TRANSCRIPTIONAL REPRESSOR OF EMRAB OPERON"/>
    <property type="match status" value="1"/>
</dbReference>
<sequence length="145" mass="17050">MFLLDDQIGFNLNRVSLLFRRELIRCLREFYLTPEQWQVLAMLWQKEVLSQKQIIELTLQDAPSASKMISRMEGTGLIQIEISKLDKRSTLIRLSAKGKSLEKILPKKILNHFEPILSSMSEKNRKSFLVLLKQFRRIFGDDIKK</sequence>
<keyword evidence="1" id="KW-0805">Transcription regulation</keyword>
<dbReference type="OrthoDB" id="9799663at2"/>
<dbReference type="InterPro" id="IPR036388">
    <property type="entry name" value="WH-like_DNA-bd_sf"/>
</dbReference>
<dbReference type="RefSeq" id="WP_135636092.1">
    <property type="nucleotide sequence ID" value="NZ_JAMQQA010000001.1"/>
</dbReference>
<dbReference type="Gene3D" id="1.10.10.10">
    <property type="entry name" value="Winged helix-like DNA-binding domain superfamily/Winged helix DNA-binding domain"/>
    <property type="match status" value="1"/>
</dbReference>
<dbReference type="PANTHER" id="PTHR42756">
    <property type="entry name" value="TRANSCRIPTIONAL REGULATOR, MARR"/>
    <property type="match status" value="1"/>
</dbReference>
<dbReference type="InterPro" id="IPR036390">
    <property type="entry name" value="WH_DNA-bd_sf"/>
</dbReference>
<dbReference type="InterPro" id="IPR023187">
    <property type="entry name" value="Tscrpt_reg_MarR-type_CS"/>
</dbReference>
<evidence type="ECO:0000256" key="2">
    <source>
        <dbReference type="ARBA" id="ARBA00023125"/>
    </source>
</evidence>
<reference evidence="5" key="1">
    <citation type="journal article" date="2019" name="PLoS Negl. Trop. Dis.">
        <title>Revisiting the worldwide diversity of Leptospira species in the environment.</title>
        <authorList>
            <person name="Vincent A.T."/>
            <person name="Schiettekatte O."/>
            <person name="Bourhy P."/>
            <person name="Veyrier F.J."/>
            <person name="Picardeau M."/>
        </authorList>
    </citation>
    <scope>NUCLEOTIDE SEQUENCE [LARGE SCALE GENOMIC DNA]</scope>
    <source>
        <strain evidence="5">201800293</strain>
    </source>
</reference>
<evidence type="ECO:0000313" key="6">
    <source>
        <dbReference type="Proteomes" id="UP000297239"/>
    </source>
</evidence>
<dbReference type="PROSITE" id="PS01117">
    <property type="entry name" value="HTH_MARR_1"/>
    <property type="match status" value="1"/>
</dbReference>
<dbReference type="SMART" id="SM00347">
    <property type="entry name" value="HTH_MARR"/>
    <property type="match status" value="1"/>
</dbReference>
<keyword evidence="3" id="KW-0804">Transcription</keyword>
<evidence type="ECO:0000256" key="1">
    <source>
        <dbReference type="ARBA" id="ARBA00023015"/>
    </source>
</evidence>
<dbReference type="PROSITE" id="PS50995">
    <property type="entry name" value="HTH_MARR_2"/>
    <property type="match status" value="1"/>
</dbReference>
<dbReference type="GO" id="GO:0003677">
    <property type="term" value="F:DNA binding"/>
    <property type="evidence" value="ECO:0007669"/>
    <property type="project" value="UniProtKB-KW"/>
</dbReference>
<dbReference type="AlphaFoldDB" id="A0A6N4QAP5"/>
<proteinExistence type="predicted"/>
<dbReference type="InterPro" id="IPR000835">
    <property type="entry name" value="HTH_MarR-typ"/>
</dbReference>
<dbReference type="GO" id="GO:0003700">
    <property type="term" value="F:DNA-binding transcription factor activity"/>
    <property type="evidence" value="ECO:0007669"/>
    <property type="project" value="InterPro"/>
</dbReference>